<evidence type="ECO:0000313" key="12">
    <source>
        <dbReference type="RefSeq" id="XP_014671877.1"/>
    </source>
</evidence>
<dbReference type="SUPFAM" id="SSF51045">
    <property type="entry name" value="WW domain"/>
    <property type="match status" value="1"/>
</dbReference>
<dbReference type="Gene3D" id="2.20.70.10">
    <property type="match status" value="1"/>
</dbReference>
<dbReference type="InterPro" id="IPR002347">
    <property type="entry name" value="SDR_fam"/>
</dbReference>
<feature type="region of interest" description="Disordered" evidence="9">
    <location>
        <begin position="1"/>
        <end position="29"/>
    </location>
</feature>
<evidence type="ECO:0000256" key="3">
    <source>
        <dbReference type="ARBA" id="ARBA00016094"/>
    </source>
</evidence>
<organism evidence="11 12">
    <name type="scientific">Priapulus caudatus</name>
    <name type="common">Priapulid worm</name>
    <dbReference type="NCBI Taxonomy" id="37621"/>
    <lineage>
        <taxon>Eukaryota</taxon>
        <taxon>Metazoa</taxon>
        <taxon>Ecdysozoa</taxon>
        <taxon>Scalidophora</taxon>
        <taxon>Priapulida</taxon>
        <taxon>Priapulimorpha</taxon>
        <taxon>Priapulimorphida</taxon>
        <taxon>Priapulidae</taxon>
        <taxon>Priapulus</taxon>
    </lineage>
</organism>
<dbReference type="RefSeq" id="XP_014671877.1">
    <property type="nucleotide sequence ID" value="XM_014816391.1"/>
</dbReference>
<gene>
    <name evidence="12" type="primary">LOC106812502</name>
</gene>
<feature type="domain" description="WW" evidence="10">
    <location>
        <begin position="34"/>
        <end position="67"/>
    </location>
</feature>
<dbReference type="SUPFAM" id="SSF51735">
    <property type="entry name" value="NAD(P)-binding Rossmann-fold domains"/>
    <property type="match status" value="1"/>
</dbReference>
<feature type="compositionally biased region" description="Polar residues" evidence="9">
    <location>
        <begin position="14"/>
        <end position="29"/>
    </location>
</feature>
<evidence type="ECO:0000313" key="11">
    <source>
        <dbReference type="Proteomes" id="UP000695022"/>
    </source>
</evidence>
<dbReference type="Gene3D" id="3.40.50.720">
    <property type="entry name" value="NAD(P)-binding Rossmann-like Domain"/>
    <property type="match status" value="1"/>
</dbReference>
<dbReference type="PANTHER" id="PTHR43157:SF31">
    <property type="entry name" value="PHOSPHATIDYLINOSITOL-GLYCAN BIOSYNTHESIS CLASS F PROTEIN"/>
    <property type="match status" value="1"/>
</dbReference>
<protein>
    <recommendedName>
        <fullName evidence="3">WW domain-containing oxidoreductase</fullName>
    </recommendedName>
</protein>
<name>A0ABM1EI56_PRICU</name>
<evidence type="ECO:0000256" key="9">
    <source>
        <dbReference type="SAM" id="MobiDB-lite"/>
    </source>
</evidence>
<keyword evidence="4" id="KW-0879">Wnt signaling pathway</keyword>
<evidence type="ECO:0000259" key="10">
    <source>
        <dbReference type="PROSITE" id="PS50020"/>
    </source>
</evidence>
<evidence type="ECO:0000256" key="5">
    <source>
        <dbReference type="ARBA" id="ARBA00022703"/>
    </source>
</evidence>
<evidence type="ECO:0000256" key="4">
    <source>
        <dbReference type="ARBA" id="ARBA00022687"/>
    </source>
</evidence>
<evidence type="ECO:0000256" key="7">
    <source>
        <dbReference type="ARBA" id="ARBA00023034"/>
    </source>
</evidence>
<dbReference type="GeneID" id="106812502"/>
<accession>A0ABM1EI56</accession>
<keyword evidence="8" id="KW-0458">Lysosome</keyword>
<keyword evidence="7" id="KW-0333">Golgi apparatus</keyword>
<dbReference type="PANTHER" id="PTHR43157">
    <property type="entry name" value="PHOSPHATIDYLINOSITOL-GLYCAN BIOSYNTHESIS CLASS F PROTEIN-RELATED"/>
    <property type="match status" value="1"/>
</dbReference>
<dbReference type="PROSITE" id="PS01159">
    <property type="entry name" value="WW_DOMAIN_1"/>
    <property type="match status" value="1"/>
</dbReference>
<dbReference type="PROSITE" id="PS50020">
    <property type="entry name" value="WW_DOMAIN_2"/>
    <property type="match status" value="1"/>
</dbReference>
<sequence length="398" mass="44460">MPKQLDKQSVPDPKQSTSNRRRINNSTKCQTNPLKLPYGWERKVTESNHIYYVDHINKKTTYSDPRLAFAVEDNSSDAAANIRQRFDGSSRALEVLHGRDLSDKYVIVTGGNTGIGYETARSLALHGAHVVLASRSKERGEAAAAAIHTERPEANVKVMMMDLTSLASVREFANNYRSKKWPLHIFILNAAVFALPYSKTEDGFETIFQVNYLSQYYLTNLLEDVLIRSAPTRIVVLSSESHRFSDLCHNNMTEDRLSPPSDAQFSSMSAYNQSKLCCSLFSNALNWRLSSQGVACNSLHPGNMVSSSLSRNWWFYRLLFATVRPFTKSLQQAAATSVYCATATELEGVGGLYFNNCCVCQPSDAALDAQNITELWDLSEMMVKKAVRSMDPDCSLIG</sequence>
<reference evidence="12" key="1">
    <citation type="submission" date="2025-08" db="UniProtKB">
        <authorList>
            <consortium name="RefSeq"/>
        </authorList>
    </citation>
    <scope>IDENTIFICATION</scope>
</reference>
<keyword evidence="5" id="KW-0053">Apoptosis</keyword>
<dbReference type="InterPro" id="IPR036291">
    <property type="entry name" value="NAD(P)-bd_dom_sf"/>
</dbReference>
<evidence type="ECO:0000256" key="2">
    <source>
        <dbReference type="ARBA" id="ARBA00004555"/>
    </source>
</evidence>
<dbReference type="CDD" id="cd00201">
    <property type="entry name" value="WW"/>
    <property type="match status" value="1"/>
</dbReference>
<keyword evidence="6" id="KW-0560">Oxidoreductase</keyword>
<dbReference type="Pfam" id="PF00397">
    <property type="entry name" value="WW"/>
    <property type="match status" value="1"/>
</dbReference>
<evidence type="ECO:0000256" key="8">
    <source>
        <dbReference type="ARBA" id="ARBA00023228"/>
    </source>
</evidence>
<evidence type="ECO:0000256" key="6">
    <source>
        <dbReference type="ARBA" id="ARBA00023002"/>
    </source>
</evidence>
<keyword evidence="11" id="KW-1185">Reference proteome</keyword>
<dbReference type="InterPro" id="IPR001202">
    <property type="entry name" value="WW_dom"/>
</dbReference>
<dbReference type="Proteomes" id="UP000695022">
    <property type="component" value="Unplaced"/>
</dbReference>
<proteinExistence type="predicted"/>
<dbReference type="SMART" id="SM00456">
    <property type="entry name" value="WW"/>
    <property type="match status" value="1"/>
</dbReference>
<dbReference type="InterPro" id="IPR036020">
    <property type="entry name" value="WW_dom_sf"/>
</dbReference>
<dbReference type="Pfam" id="PF00106">
    <property type="entry name" value="adh_short"/>
    <property type="match status" value="1"/>
</dbReference>
<comment type="subcellular location">
    <subcellularLocation>
        <location evidence="2">Golgi apparatus</location>
    </subcellularLocation>
    <subcellularLocation>
        <location evidence="1">Lysosome</location>
    </subcellularLocation>
</comment>
<evidence type="ECO:0000256" key="1">
    <source>
        <dbReference type="ARBA" id="ARBA00004371"/>
    </source>
</evidence>
<dbReference type="PRINTS" id="PR00081">
    <property type="entry name" value="GDHRDH"/>
</dbReference>